<sequence>MLAHDFGNVRWRKSTYSGNSGECIEVADGHANLVAVRDSKAPYRPALLVHPGAWTEFISGIQAGAFPAAD</sequence>
<dbReference type="EMBL" id="NHZO01000168">
    <property type="protein sequence ID" value="PHQ47921.1"/>
    <property type="molecule type" value="Genomic_DNA"/>
</dbReference>
<organism evidence="2 3">
    <name type="scientific">Streptomyces cinnamoneus</name>
    <name type="common">Streptoverticillium cinnamoneum</name>
    <dbReference type="NCBI Taxonomy" id="53446"/>
    <lineage>
        <taxon>Bacteria</taxon>
        <taxon>Bacillati</taxon>
        <taxon>Actinomycetota</taxon>
        <taxon>Actinomycetes</taxon>
        <taxon>Kitasatosporales</taxon>
        <taxon>Streptomycetaceae</taxon>
        <taxon>Streptomyces</taxon>
        <taxon>Streptomyces cinnamoneus group</taxon>
    </lineage>
</organism>
<dbReference type="OrthoDB" id="4570646at2"/>
<dbReference type="Pfam" id="PF04149">
    <property type="entry name" value="DUF397"/>
    <property type="match status" value="1"/>
</dbReference>
<evidence type="ECO:0000313" key="2">
    <source>
        <dbReference type="EMBL" id="PHQ47921.1"/>
    </source>
</evidence>
<protein>
    <recommendedName>
        <fullName evidence="1">DUF397 domain-containing protein</fullName>
    </recommendedName>
</protein>
<dbReference type="Proteomes" id="UP000222531">
    <property type="component" value="Unassembled WGS sequence"/>
</dbReference>
<reference evidence="2 3" key="1">
    <citation type="journal article" date="2017" name="Biochemistry">
        <title>Identification of the Biosynthetic Pathway for the Antibiotic Bicyclomycin.</title>
        <authorList>
            <person name="Patteson J."/>
            <person name="Cai W."/>
            <person name="Johnson R.A."/>
            <person name="Santa Maria K."/>
            <person name="Li B."/>
        </authorList>
    </citation>
    <scope>NUCLEOTIDE SEQUENCE [LARGE SCALE GENOMIC DNA]</scope>
    <source>
        <strain evidence="2 3">ATCC 21532</strain>
    </source>
</reference>
<keyword evidence="3" id="KW-1185">Reference proteome</keyword>
<gene>
    <name evidence="2" type="ORF">BLA24_30955</name>
</gene>
<comment type="caution">
    <text evidence="2">The sequence shown here is derived from an EMBL/GenBank/DDBJ whole genome shotgun (WGS) entry which is preliminary data.</text>
</comment>
<feature type="domain" description="DUF397" evidence="1">
    <location>
        <begin position="10"/>
        <end position="61"/>
    </location>
</feature>
<dbReference type="InterPro" id="IPR007278">
    <property type="entry name" value="DUF397"/>
</dbReference>
<name>A0A2G1X9M6_STRCJ</name>
<dbReference type="RefSeq" id="WP_099202441.1">
    <property type="nucleotide sequence ID" value="NZ_NHZO01000168.1"/>
</dbReference>
<accession>A0A2G1X9M6</accession>
<proteinExistence type="predicted"/>
<evidence type="ECO:0000259" key="1">
    <source>
        <dbReference type="Pfam" id="PF04149"/>
    </source>
</evidence>
<dbReference type="AlphaFoldDB" id="A0A2G1X9M6"/>
<evidence type="ECO:0000313" key="3">
    <source>
        <dbReference type="Proteomes" id="UP000222531"/>
    </source>
</evidence>